<dbReference type="EMBL" id="JABFAI010000057">
    <property type="protein sequence ID" value="KAF4958086.1"/>
    <property type="molecule type" value="Genomic_DNA"/>
</dbReference>
<keyword evidence="7" id="KW-1133">Transmembrane helix</keyword>
<dbReference type="InterPro" id="IPR002401">
    <property type="entry name" value="Cyt_P450_E_grp-I"/>
</dbReference>
<keyword evidence="2 5" id="KW-0349">Heme</keyword>
<organism evidence="8 9">
    <name type="scientific">Fusarium gaditjirri</name>
    <dbReference type="NCBI Taxonomy" id="282569"/>
    <lineage>
        <taxon>Eukaryota</taxon>
        <taxon>Fungi</taxon>
        <taxon>Dikarya</taxon>
        <taxon>Ascomycota</taxon>
        <taxon>Pezizomycotina</taxon>
        <taxon>Sordariomycetes</taxon>
        <taxon>Hypocreomycetidae</taxon>
        <taxon>Hypocreales</taxon>
        <taxon>Nectriaceae</taxon>
        <taxon>Fusarium</taxon>
        <taxon>Fusarium nisikadoi species complex</taxon>
    </lineage>
</organism>
<evidence type="ECO:0000256" key="4">
    <source>
        <dbReference type="ARBA" id="ARBA00023004"/>
    </source>
</evidence>
<reference evidence="8" key="1">
    <citation type="journal article" date="2020" name="BMC Genomics">
        <title>Correction to: Identification and distribution of gene clusters required for synthesis of sphingolipid metabolism inhibitors in diverse species of the filamentous fungus Fusarium.</title>
        <authorList>
            <person name="Kim H.S."/>
            <person name="Lohmar J.M."/>
            <person name="Busman M."/>
            <person name="Brown D.W."/>
            <person name="Naumann T.A."/>
            <person name="Divon H.H."/>
            <person name="Lysoe E."/>
            <person name="Uhlig S."/>
            <person name="Proctor R.H."/>
        </authorList>
    </citation>
    <scope>NUCLEOTIDE SEQUENCE</scope>
    <source>
        <strain evidence="8">NRRL 45417</strain>
    </source>
</reference>
<dbReference type="PROSITE" id="PS00086">
    <property type="entry name" value="CYTOCHROME_P450"/>
    <property type="match status" value="1"/>
</dbReference>
<reference evidence="8" key="2">
    <citation type="submission" date="2020-05" db="EMBL/GenBank/DDBJ databases">
        <authorList>
            <person name="Kim H.-S."/>
            <person name="Proctor R.H."/>
            <person name="Brown D.W."/>
        </authorList>
    </citation>
    <scope>NUCLEOTIDE SEQUENCE</scope>
    <source>
        <strain evidence="8">NRRL 45417</strain>
    </source>
</reference>
<dbReference type="Gene3D" id="1.10.630.10">
    <property type="entry name" value="Cytochrome P450"/>
    <property type="match status" value="1"/>
</dbReference>
<evidence type="ECO:0008006" key="10">
    <source>
        <dbReference type="Google" id="ProtNLM"/>
    </source>
</evidence>
<protein>
    <recommendedName>
        <fullName evidence="10">Cytochrome P450 monooxygenase</fullName>
    </recommendedName>
</protein>
<evidence type="ECO:0000313" key="9">
    <source>
        <dbReference type="Proteomes" id="UP000604273"/>
    </source>
</evidence>
<accession>A0A8H4THP0</accession>
<gene>
    <name evidence="8" type="ORF">FGADI_2644</name>
</gene>
<evidence type="ECO:0000256" key="1">
    <source>
        <dbReference type="ARBA" id="ARBA00001971"/>
    </source>
</evidence>
<dbReference type="PRINTS" id="PR00385">
    <property type="entry name" value="P450"/>
</dbReference>
<evidence type="ECO:0000256" key="2">
    <source>
        <dbReference type="ARBA" id="ARBA00022617"/>
    </source>
</evidence>
<dbReference type="PANTHER" id="PTHR24305:SF85">
    <property type="entry name" value="P450, PUTATIVE (EUROFUNG)-RELATED"/>
    <property type="match status" value="1"/>
</dbReference>
<feature type="transmembrane region" description="Helical" evidence="7">
    <location>
        <begin position="6"/>
        <end position="26"/>
    </location>
</feature>
<dbReference type="GO" id="GO:0016705">
    <property type="term" value="F:oxidoreductase activity, acting on paired donors, with incorporation or reduction of molecular oxygen"/>
    <property type="evidence" value="ECO:0007669"/>
    <property type="project" value="InterPro"/>
</dbReference>
<dbReference type="GO" id="GO:0020037">
    <property type="term" value="F:heme binding"/>
    <property type="evidence" value="ECO:0007669"/>
    <property type="project" value="InterPro"/>
</dbReference>
<dbReference type="InterPro" id="IPR001128">
    <property type="entry name" value="Cyt_P450"/>
</dbReference>
<dbReference type="CDD" id="cd11060">
    <property type="entry name" value="CYP57A1-like"/>
    <property type="match status" value="1"/>
</dbReference>
<evidence type="ECO:0000313" key="8">
    <source>
        <dbReference type="EMBL" id="KAF4958086.1"/>
    </source>
</evidence>
<keyword evidence="3 5" id="KW-0479">Metal-binding</keyword>
<comment type="caution">
    <text evidence="8">The sequence shown here is derived from an EMBL/GenBank/DDBJ whole genome shotgun (WGS) entry which is preliminary data.</text>
</comment>
<dbReference type="PANTHER" id="PTHR24305">
    <property type="entry name" value="CYTOCHROME P450"/>
    <property type="match status" value="1"/>
</dbReference>
<dbReference type="GO" id="GO:0005506">
    <property type="term" value="F:iron ion binding"/>
    <property type="evidence" value="ECO:0007669"/>
    <property type="project" value="InterPro"/>
</dbReference>
<sequence length="745" mass="85490">MAVLSFMNVALLGVGYIAFCALWQIVRYRFFHPLRKFPGNFWGTVTRLWITYHNVKADECATFQELHKKHGPVIRITPTMLLVSDATQLPKIYNRHANKSKHYITGSFGKDESLFNMQDSVMHAKYRKIAAPLYSLTNIKKMEPLIDSNIENWMARLQREFASTNKPFDFAPWAVFMAYDIISEVGFGAPFGFVKEGKDVEGLIQGFHDGLTPFGIMARLHPFTNWVKSTFLGKYMVASPEQDSGIGTLMRFRDRLIDQRFKDIENGATDGRVDLLQTFIEAKDEDGNPLDINYIKAEILLVLLAGADTTGTAFQAMMIHILTNPPVYKKLMTELDDATVAGKLSEMPQYDEVVEHCPYYIACVKESMRLNPSAPNIFPRIAPPGGLEICGQFVPEGTEVTCNPWLVHRDPNIYGDDAEVFKPERWLDEDKAKVYNKYSMGFGYGARVCLGQDVARMELYKGPLQFLRSFKVDWVDDKNRGTYVVKGGVTFVFVAVVIEIPLLHKGKYKVAAKSPFFNVEVLALFVFLFTKNSSQVKDEFIVVSDNIFQLESRQHYLSFGGEDEHLHPFCYLECLSLEYRPIPGFEPRRKHDRHQILPELIDLSDDTGKKKRLGRLRHSPLASPWSDNYYYNHLYPLRLNVIVHSIWLLNPLNFEEHYSLHYIGLRKFSGDHNMGHKEAHKEAYKRTSDRFWEWKERSTSERVMRLTPPEREEAIIACSEPTPDSESESEDGMDIDEPESDDGIV</sequence>
<dbReference type="SUPFAM" id="SSF48264">
    <property type="entry name" value="Cytochrome P450"/>
    <property type="match status" value="1"/>
</dbReference>
<dbReference type="Pfam" id="PF00067">
    <property type="entry name" value="p450"/>
    <property type="match status" value="1"/>
</dbReference>
<evidence type="ECO:0000256" key="3">
    <source>
        <dbReference type="ARBA" id="ARBA00022723"/>
    </source>
</evidence>
<feature type="binding site" description="axial binding residue" evidence="5">
    <location>
        <position position="449"/>
    </location>
    <ligand>
        <name>heme</name>
        <dbReference type="ChEBI" id="CHEBI:30413"/>
    </ligand>
    <ligandPart>
        <name>Fe</name>
        <dbReference type="ChEBI" id="CHEBI:18248"/>
    </ligandPart>
</feature>
<dbReference type="PRINTS" id="PR00463">
    <property type="entry name" value="EP450I"/>
</dbReference>
<comment type="cofactor">
    <cofactor evidence="1 5">
        <name>heme</name>
        <dbReference type="ChEBI" id="CHEBI:30413"/>
    </cofactor>
</comment>
<dbReference type="InterPro" id="IPR017972">
    <property type="entry name" value="Cyt_P450_CS"/>
</dbReference>
<dbReference type="Proteomes" id="UP000604273">
    <property type="component" value="Unassembled WGS sequence"/>
</dbReference>
<evidence type="ECO:0000256" key="7">
    <source>
        <dbReference type="SAM" id="Phobius"/>
    </source>
</evidence>
<dbReference type="InterPro" id="IPR036396">
    <property type="entry name" value="Cyt_P450_sf"/>
</dbReference>
<dbReference type="InterPro" id="IPR050121">
    <property type="entry name" value="Cytochrome_P450_monoxygenase"/>
</dbReference>
<keyword evidence="7" id="KW-0812">Transmembrane</keyword>
<dbReference type="OrthoDB" id="3934656at2759"/>
<keyword evidence="4 5" id="KW-0408">Iron</keyword>
<feature type="region of interest" description="Disordered" evidence="6">
    <location>
        <begin position="709"/>
        <end position="745"/>
    </location>
</feature>
<feature type="compositionally biased region" description="Acidic residues" evidence="6">
    <location>
        <begin position="723"/>
        <end position="745"/>
    </location>
</feature>
<keyword evidence="9" id="KW-1185">Reference proteome</keyword>
<proteinExistence type="predicted"/>
<name>A0A8H4THP0_9HYPO</name>
<evidence type="ECO:0000256" key="5">
    <source>
        <dbReference type="PIRSR" id="PIRSR602401-1"/>
    </source>
</evidence>
<dbReference type="AlphaFoldDB" id="A0A8H4THP0"/>
<dbReference type="GO" id="GO:0004497">
    <property type="term" value="F:monooxygenase activity"/>
    <property type="evidence" value="ECO:0007669"/>
    <property type="project" value="InterPro"/>
</dbReference>
<keyword evidence="7" id="KW-0472">Membrane</keyword>
<evidence type="ECO:0000256" key="6">
    <source>
        <dbReference type="SAM" id="MobiDB-lite"/>
    </source>
</evidence>